<feature type="binding site" evidence="18">
    <location>
        <position position="143"/>
    </location>
    <ligand>
        <name>FMN</name>
        <dbReference type="ChEBI" id="CHEBI:58210"/>
    </ligand>
</feature>
<sequence length="354" mass="39353">MAVERIHLKFVAAPMVGQSDLPFRLLSCKHGATLAYTQMLMPNRLLDEQEYLEQQLKDLSTVAHGIDQPVVVQLCGNDPDTIVKAGRKLQNHCQGIDLNLGCPQEHARDGRFGAYLLGQSDWPLVETIVSSMAKSFTVPTSVKMRLCQPTPKTLQLSRRLEACGASWLTLHARTVSARRRRQGAADLNEVKQLKEGLSIPVISNGNVRIHADLWDNLILTGADGLMVGETLLGNPYIFSGTVPDPVDVSLEYLSLFNQYPGVASLQTAQTHVRHFIEFQCGRRPWFNEFRAALSATKSVEEMFHLLCSKVQRWRGRNPRCPPNFMETECNSNSSNDEAHASDALTGDLGISMLE</sequence>
<dbReference type="InterPro" id="IPR035587">
    <property type="entry name" value="DUS-like_FMN-bd"/>
</dbReference>
<evidence type="ECO:0000256" key="5">
    <source>
        <dbReference type="ARBA" id="ARBA00022694"/>
    </source>
</evidence>
<evidence type="ECO:0000256" key="11">
    <source>
        <dbReference type="ARBA" id="ARBA00047652"/>
    </source>
</evidence>
<dbReference type="PIRSF" id="PIRSF006621">
    <property type="entry name" value="Dus"/>
    <property type="match status" value="1"/>
</dbReference>
<dbReference type="InterPro" id="IPR018517">
    <property type="entry name" value="tRNA_hU_synthase_CS"/>
</dbReference>
<comment type="catalytic activity">
    <reaction evidence="15">
        <text>5,6-dihydrouridine(17) in tRNA + NADP(+) = uridine(17) in tRNA + NADPH + H(+)</text>
        <dbReference type="Rhea" id="RHEA:53368"/>
        <dbReference type="Rhea" id="RHEA-COMP:13541"/>
        <dbReference type="Rhea" id="RHEA-COMP:13542"/>
        <dbReference type="ChEBI" id="CHEBI:15378"/>
        <dbReference type="ChEBI" id="CHEBI:57783"/>
        <dbReference type="ChEBI" id="CHEBI:58349"/>
        <dbReference type="ChEBI" id="CHEBI:65315"/>
        <dbReference type="ChEBI" id="CHEBI:74443"/>
        <dbReference type="EC" id="1.3.1.88"/>
    </reaction>
    <physiologicalReaction direction="right-to-left" evidence="15">
        <dbReference type="Rhea" id="RHEA:53370"/>
    </physiologicalReaction>
</comment>
<feature type="binding site" evidence="18">
    <location>
        <position position="171"/>
    </location>
    <ligand>
        <name>FMN</name>
        <dbReference type="ChEBI" id="CHEBI:58210"/>
    </ligand>
</feature>
<feature type="domain" description="DUS-like FMN-binding" evidence="19">
    <location>
        <begin position="12"/>
        <end position="240"/>
    </location>
</feature>
<comment type="similarity">
    <text evidence="16">Belongs to the dus family.</text>
</comment>
<dbReference type="CDD" id="cd02801">
    <property type="entry name" value="DUS_like_FMN"/>
    <property type="match status" value="1"/>
</dbReference>
<name>A0A9P6C6X6_9AGAR</name>
<comment type="catalytic activity">
    <reaction evidence="10">
        <text>5,6-dihydrouridine(17) in tRNA + NAD(+) = uridine(17) in tRNA + NADH + H(+)</text>
        <dbReference type="Rhea" id="RHEA:53372"/>
        <dbReference type="Rhea" id="RHEA-COMP:13541"/>
        <dbReference type="Rhea" id="RHEA-COMP:13542"/>
        <dbReference type="ChEBI" id="CHEBI:15378"/>
        <dbReference type="ChEBI" id="CHEBI:57540"/>
        <dbReference type="ChEBI" id="CHEBI:57945"/>
        <dbReference type="ChEBI" id="CHEBI:65315"/>
        <dbReference type="ChEBI" id="CHEBI:74443"/>
        <dbReference type="EC" id="1.3.1.88"/>
    </reaction>
    <physiologicalReaction direction="right-to-left" evidence="10">
        <dbReference type="Rhea" id="RHEA:53374"/>
    </physiologicalReaction>
</comment>
<evidence type="ECO:0000313" key="21">
    <source>
        <dbReference type="Proteomes" id="UP000807342"/>
    </source>
</evidence>
<dbReference type="PANTHER" id="PTHR11082">
    <property type="entry name" value="TRNA-DIHYDROURIDINE SYNTHASE"/>
    <property type="match status" value="1"/>
</dbReference>
<dbReference type="PANTHER" id="PTHR11082:SF5">
    <property type="entry name" value="TRNA-DIHYDROURIDINE(16_17) SYNTHASE [NAD(P)(+)]-LIKE"/>
    <property type="match status" value="1"/>
</dbReference>
<evidence type="ECO:0000259" key="19">
    <source>
        <dbReference type="Pfam" id="PF01207"/>
    </source>
</evidence>
<dbReference type="EMBL" id="MU151101">
    <property type="protein sequence ID" value="KAF9450623.1"/>
    <property type="molecule type" value="Genomic_DNA"/>
</dbReference>
<dbReference type="EC" id="1.3.1.-" evidence="16"/>
<keyword evidence="21" id="KW-1185">Reference proteome</keyword>
<evidence type="ECO:0000256" key="18">
    <source>
        <dbReference type="PIRSR" id="PIRSR006621-2"/>
    </source>
</evidence>
<protein>
    <recommendedName>
        <fullName evidence="16">tRNA-dihydrouridine synthase</fullName>
        <ecNumber evidence="16">1.3.1.-</ecNumber>
    </recommendedName>
</protein>
<keyword evidence="7 16" id="KW-0560">Oxidoreductase</keyword>
<keyword evidence="3 16" id="KW-0288">FMN</keyword>
<comment type="catalytic activity">
    <reaction evidence="12">
        <text>a 5,6-dihydrouridine in mRNA + NAD(+) = a uridine in mRNA + NADH + H(+)</text>
        <dbReference type="Rhea" id="RHEA:69851"/>
        <dbReference type="Rhea" id="RHEA-COMP:14658"/>
        <dbReference type="Rhea" id="RHEA-COMP:17789"/>
        <dbReference type="ChEBI" id="CHEBI:15378"/>
        <dbReference type="ChEBI" id="CHEBI:57540"/>
        <dbReference type="ChEBI" id="CHEBI:57945"/>
        <dbReference type="ChEBI" id="CHEBI:65315"/>
        <dbReference type="ChEBI" id="CHEBI:74443"/>
    </reaction>
    <physiologicalReaction direction="right-to-left" evidence="12">
        <dbReference type="Rhea" id="RHEA:69853"/>
    </physiologicalReaction>
</comment>
<evidence type="ECO:0000256" key="10">
    <source>
        <dbReference type="ARBA" id="ARBA00047287"/>
    </source>
</evidence>
<gene>
    <name evidence="20" type="ORF">P691DRAFT_700955</name>
</gene>
<dbReference type="GO" id="GO:0050660">
    <property type="term" value="F:flavin adenine dinucleotide binding"/>
    <property type="evidence" value="ECO:0007669"/>
    <property type="project" value="InterPro"/>
</dbReference>
<dbReference type="Gene3D" id="3.20.20.70">
    <property type="entry name" value="Aldolase class I"/>
    <property type="match status" value="1"/>
</dbReference>
<dbReference type="SUPFAM" id="SSF51395">
    <property type="entry name" value="FMN-linked oxidoreductases"/>
    <property type="match status" value="1"/>
</dbReference>
<evidence type="ECO:0000256" key="12">
    <source>
        <dbReference type="ARBA" id="ARBA00048342"/>
    </source>
</evidence>
<keyword evidence="4" id="KW-0507">mRNA processing</keyword>
<evidence type="ECO:0000256" key="16">
    <source>
        <dbReference type="PIRNR" id="PIRNR006621"/>
    </source>
</evidence>
<comment type="catalytic activity">
    <reaction evidence="11">
        <text>5,6-dihydrouridine(16) in tRNA + NADP(+) = uridine(16) in tRNA + NADPH + H(+)</text>
        <dbReference type="Rhea" id="RHEA:53376"/>
        <dbReference type="Rhea" id="RHEA-COMP:13543"/>
        <dbReference type="Rhea" id="RHEA-COMP:13544"/>
        <dbReference type="ChEBI" id="CHEBI:15378"/>
        <dbReference type="ChEBI" id="CHEBI:57783"/>
        <dbReference type="ChEBI" id="CHEBI:58349"/>
        <dbReference type="ChEBI" id="CHEBI:65315"/>
        <dbReference type="ChEBI" id="CHEBI:74443"/>
        <dbReference type="EC" id="1.3.1.88"/>
    </reaction>
    <physiologicalReaction direction="right-to-left" evidence="11">
        <dbReference type="Rhea" id="RHEA:53378"/>
    </physiologicalReaction>
</comment>
<feature type="binding site" evidence="18">
    <location>
        <begin position="14"/>
        <end position="16"/>
    </location>
    <ligand>
        <name>FMN</name>
        <dbReference type="ChEBI" id="CHEBI:58210"/>
    </ligand>
</feature>
<organism evidence="20 21">
    <name type="scientific">Macrolepiota fuliginosa MF-IS2</name>
    <dbReference type="NCBI Taxonomy" id="1400762"/>
    <lineage>
        <taxon>Eukaryota</taxon>
        <taxon>Fungi</taxon>
        <taxon>Dikarya</taxon>
        <taxon>Basidiomycota</taxon>
        <taxon>Agaricomycotina</taxon>
        <taxon>Agaricomycetes</taxon>
        <taxon>Agaricomycetidae</taxon>
        <taxon>Agaricales</taxon>
        <taxon>Agaricineae</taxon>
        <taxon>Agaricaceae</taxon>
        <taxon>Macrolepiota</taxon>
    </lineage>
</organism>
<evidence type="ECO:0000313" key="20">
    <source>
        <dbReference type="EMBL" id="KAF9450623.1"/>
    </source>
</evidence>
<comment type="catalytic activity">
    <reaction evidence="14">
        <text>a 5,6-dihydrouridine in mRNA + NADP(+) = a uridine in mRNA + NADPH + H(+)</text>
        <dbReference type="Rhea" id="RHEA:69855"/>
        <dbReference type="Rhea" id="RHEA-COMP:14658"/>
        <dbReference type="Rhea" id="RHEA-COMP:17789"/>
        <dbReference type="ChEBI" id="CHEBI:15378"/>
        <dbReference type="ChEBI" id="CHEBI:57783"/>
        <dbReference type="ChEBI" id="CHEBI:58349"/>
        <dbReference type="ChEBI" id="CHEBI:65315"/>
        <dbReference type="ChEBI" id="CHEBI:74443"/>
    </reaction>
    <physiologicalReaction direction="right-to-left" evidence="14">
        <dbReference type="Rhea" id="RHEA:69857"/>
    </physiologicalReaction>
</comment>
<keyword evidence="18" id="KW-0547">Nucleotide-binding</keyword>
<feature type="active site" description="Proton donor" evidence="17">
    <location>
        <position position="102"/>
    </location>
</feature>
<evidence type="ECO:0000256" key="8">
    <source>
        <dbReference type="ARBA" id="ARBA00023027"/>
    </source>
</evidence>
<keyword evidence="2 16" id="KW-0285">Flavoprotein</keyword>
<dbReference type="GO" id="GO:0006397">
    <property type="term" value="P:mRNA processing"/>
    <property type="evidence" value="ECO:0007669"/>
    <property type="project" value="UniProtKB-KW"/>
</dbReference>
<dbReference type="AlphaFoldDB" id="A0A9P6C6X6"/>
<comment type="function">
    <text evidence="16">Catalyzes the synthesis of dihydrouridine, a modified base found in the D-loop of most tRNAs.</text>
</comment>
<evidence type="ECO:0000256" key="3">
    <source>
        <dbReference type="ARBA" id="ARBA00022643"/>
    </source>
</evidence>
<evidence type="ECO:0000256" key="14">
    <source>
        <dbReference type="ARBA" id="ARBA00049447"/>
    </source>
</evidence>
<comment type="caution">
    <text evidence="20">The sequence shown here is derived from an EMBL/GenBank/DDBJ whole genome shotgun (WGS) entry which is preliminary data.</text>
</comment>
<comment type="similarity">
    <text evidence="9">Belongs to the Dus family. Dus1 subfamily.</text>
</comment>
<dbReference type="GO" id="GO:0017150">
    <property type="term" value="F:tRNA dihydrouridine synthase activity"/>
    <property type="evidence" value="ECO:0007669"/>
    <property type="project" value="InterPro"/>
</dbReference>
<dbReference type="PROSITE" id="PS01136">
    <property type="entry name" value="UPF0034"/>
    <property type="match status" value="1"/>
</dbReference>
<evidence type="ECO:0000256" key="1">
    <source>
        <dbReference type="ARBA" id="ARBA00001917"/>
    </source>
</evidence>
<feature type="binding site" evidence="18">
    <location>
        <position position="73"/>
    </location>
    <ligand>
        <name>FMN</name>
        <dbReference type="ChEBI" id="CHEBI:58210"/>
    </ligand>
</feature>
<dbReference type="InterPro" id="IPR013785">
    <property type="entry name" value="Aldolase_TIM"/>
</dbReference>
<proteinExistence type="inferred from homology"/>
<evidence type="ECO:0000256" key="6">
    <source>
        <dbReference type="ARBA" id="ARBA00022857"/>
    </source>
</evidence>
<keyword evidence="6" id="KW-0521">NADP</keyword>
<dbReference type="OrthoDB" id="272303at2759"/>
<dbReference type="Proteomes" id="UP000807342">
    <property type="component" value="Unassembled WGS sequence"/>
</dbReference>
<comment type="cofactor">
    <cofactor evidence="1 16 18">
        <name>FMN</name>
        <dbReference type="ChEBI" id="CHEBI:58210"/>
    </cofactor>
</comment>
<evidence type="ECO:0000256" key="4">
    <source>
        <dbReference type="ARBA" id="ARBA00022664"/>
    </source>
</evidence>
<comment type="catalytic activity">
    <reaction evidence="13">
        <text>5,6-dihydrouridine(16) in tRNA + NAD(+) = uridine(16) in tRNA + NADH + H(+)</text>
        <dbReference type="Rhea" id="RHEA:53380"/>
        <dbReference type="Rhea" id="RHEA-COMP:13543"/>
        <dbReference type="Rhea" id="RHEA-COMP:13544"/>
        <dbReference type="ChEBI" id="CHEBI:15378"/>
        <dbReference type="ChEBI" id="CHEBI:57540"/>
        <dbReference type="ChEBI" id="CHEBI:57945"/>
        <dbReference type="ChEBI" id="CHEBI:65315"/>
        <dbReference type="ChEBI" id="CHEBI:74443"/>
        <dbReference type="EC" id="1.3.1.88"/>
    </reaction>
    <physiologicalReaction direction="right-to-left" evidence="13">
        <dbReference type="Rhea" id="RHEA:53382"/>
    </physiologicalReaction>
</comment>
<evidence type="ECO:0000256" key="9">
    <source>
        <dbReference type="ARBA" id="ARBA00038313"/>
    </source>
</evidence>
<accession>A0A9P6C6X6</accession>
<evidence type="ECO:0000256" key="2">
    <source>
        <dbReference type="ARBA" id="ARBA00022630"/>
    </source>
</evidence>
<keyword evidence="8" id="KW-0520">NAD</keyword>
<keyword evidence="5 16" id="KW-0819">tRNA processing</keyword>
<dbReference type="Pfam" id="PF01207">
    <property type="entry name" value="Dus"/>
    <property type="match status" value="1"/>
</dbReference>
<evidence type="ECO:0000256" key="15">
    <source>
        <dbReference type="ARBA" id="ARBA00049467"/>
    </source>
</evidence>
<evidence type="ECO:0000256" key="13">
    <source>
        <dbReference type="ARBA" id="ARBA00048934"/>
    </source>
</evidence>
<dbReference type="InterPro" id="IPR001269">
    <property type="entry name" value="DUS_fam"/>
</dbReference>
<evidence type="ECO:0000256" key="7">
    <source>
        <dbReference type="ARBA" id="ARBA00023002"/>
    </source>
</evidence>
<reference evidence="20" key="1">
    <citation type="submission" date="2020-11" db="EMBL/GenBank/DDBJ databases">
        <authorList>
            <consortium name="DOE Joint Genome Institute"/>
            <person name="Ahrendt S."/>
            <person name="Riley R."/>
            <person name="Andreopoulos W."/>
            <person name="Labutti K."/>
            <person name="Pangilinan J."/>
            <person name="Ruiz-Duenas F.J."/>
            <person name="Barrasa J.M."/>
            <person name="Sanchez-Garcia M."/>
            <person name="Camarero S."/>
            <person name="Miyauchi S."/>
            <person name="Serrano A."/>
            <person name="Linde D."/>
            <person name="Babiker R."/>
            <person name="Drula E."/>
            <person name="Ayuso-Fernandez I."/>
            <person name="Pacheco R."/>
            <person name="Padilla G."/>
            <person name="Ferreira P."/>
            <person name="Barriuso J."/>
            <person name="Kellner H."/>
            <person name="Castanera R."/>
            <person name="Alfaro M."/>
            <person name="Ramirez L."/>
            <person name="Pisabarro A.G."/>
            <person name="Kuo A."/>
            <person name="Tritt A."/>
            <person name="Lipzen A."/>
            <person name="He G."/>
            <person name="Yan M."/>
            <person name="Ng V."/>
            <person name="Cullen D."/>
            <person name="Martin F."/>
            <person name="Rosso M.-N."/>
            <person name="Henrissat B."/>
            <person name="Hibbett D."/>
            <person name="Martinez A.T."/>
            <person name="Grigoriev I.V."/>
        </authorList>
    </citation>
    <scope>NUCLEOTIDE SEQUENCE</scope>
    <source>
        <strain evidence="20">MF-IS2</strain>
    </source>
</reference>
<evidence type="ECO:0000256" key="17">
    <source>
        <dbReference type="PIRSR" id="PIRSR006621-1"/>
    </source>
</evidence>